<feature type="compositionally biased region" description="Polar residues" evidence="2">
    <location>
        <begin position="691"/>
        <end position="712"/>
    </location>
</feature>
<dbReference type="PANTHER" id="PTHR10098">
    <property type="entry name" value="RAPSYN-RELATED"/>
    <property type="match status" value="1"/>
</dbReference>
<dbReference type="PRINTS" id="PR00364">
    <property type="entry name" value="DISEASERSIST"/>
</dbReference>
<protein>
    <submittedName>
        <fullName evidence="4">Tetratricopeptide repeat protein</fullName>
    </submittedName>
</protein>
<feature type="domain" description="AAA+ ATPase" evidence="3">
    <location>
        <begin position="44"/>
        <end position="188"/>
    </location>
</feature>
<dbReference type="EMBL" id="JAVREL010000014">
    <property type="protein sequence ID" value="MDT0345535.1"/>
    <property type="molecule type" value="Genomic_DNA"/>
</dbReference>
<evidence type="ECO:0000259" key="3">
    <source>
        <dbReference type="SMART" id="SM00382"/>
    </source>
</evidence>
<evidence type="ECO:0000313" key="5">
    <source>
        <dbReference type="Proteomes" id="UP001183246"/>
    </source>
</evidence>
<proteinExistence type="predicted"/>
<evidence type="ECO:0000256" key="1">
    <source>
        <dbReference type="PROSITE-ProRule" id="PRU00339"/>
    </source>
</evidence>
<dbReference type="PROSITE" id="PS50005">
    <property type="entry name" value="TPR"/>
    <property type="match status" value="1"/>
</dbReference>
<keyword evidence="1" id="KW-0802">TPR repeat</keyword>
<feature type="region of interest" description="Disordered" evidence="2">
    <location>
        <begin position="239"/>
        <end position="270"/>
    </location>
</feature>
<dbReference type="Proteomes" id="UP001183246">
    <property type="component" value="Unassembled WGS sequence"/>
</dbReference>
<keyword evidence="5" id="KW-1185">Reference proteome</keyword>
<evidence type="ECO:0000256" key="2">
    <source>
        <dbReference type="SAM" id="MobiDB-lite"/>
    </source>
</evidence>
<comment type="caution">
    <text evidence="4">The sequence shown here is derived from an EMBL/GenBank/DDBJ whole genome shotgun (WGS) entry which is preliminary data.</text>
</comment>
<dbReference type="RefSeq" id="WP_311706695.1">
    <property type="nucleotide sequence ID" value="NZ_JAVREL010000014.1"/>
</dbReference>
<gene>
    <name evidence="4" type="ORF">RM590_23470</name>
</gene>
<dbReference type="Pfam" id="PF13424">
    <property type="entry name" value="TPR_12"/>
    <property type="match status" value="1"/>
</dbReference>
<evidence type="ECO:0000313" key="4">
    <source>
        <dbReference type="EMBL" id="MDT0345535.1"/>
    </source>
</evidence>
<dbReference type="Gene3D" id="1.25.40.10">
    <property type="entry name" value="Tetratricopeptide repeat domain"/>
    <property type="match status" value="2"/>
</dbReference>
<dbReference type="InterPro" id="IPR027417">
    <property type="entry name" value="P-loop_NTPase"/>
</dbReference>
<dbReference type="SMART" id="SM00382">
    <property type="entry name" value="AAA"/>
    <property type="match status" value="1"/>
</dbReference>
<dbReference type="PANTHER" id="PTHR10098:SF108">
    <property type="entry name" value="TETRATRICOPEPTIDE REPEAT PROTEIN 28"/>
    <property type="match status" value="1"/>
</dbReference>
<reference evidence="5" key="1">
    <citation type="submission" date="2023-07" db="EMBL/GenBank/DDBJ databases">
        <title>30 novel species of actinomycetes from the DSMZ collection.</title>
        <authorList>
            <person name="Nouioui I."/>
        </authorList>
    </citation>
    <scope>NUCLEOTIDE SEQUENCE [LARGE SCALE GENOMIC DNA]</scope>
    <source>
        <strain evidence="5">DSM 44938</strain>
    </source>
</reference>
<organism evidence="4 5">
    <name type="scientific">Streptomyces litchfieldiae</name>
    <dbReference type="NCBI Taxonomy" id="3075543"/>
    <lineage>
        <taxon>Bacteria</taxon>
        <taxon>Bacillati</taxon>
        <taxon>Actinomycetota</taxon>
        <taxon>Actinomycetes</taxon>
        <taxon>Kitasatosporales</taxon>
        <taxon>Streptomycetaceae</taxon>
        <taxon>Streptomyces</taxon>
    </lineage>
</organism>
<dbReference type="SMART" id="SM00028">
    <property type="entry name" value="TPR"/>
    <property type="match status" value="4"/>
</dbReference>
<name>A0ABU2MVJ5_9ACTN</name>
<dbReference type="InterPro" id="IPR011990">
    <property type="entry name" value="TPR-like_helical_dom_sf"/>
</dbReference>
<feature type="repeat" description="TPR" evidence="1">
    <location>
        <begin position="490"/>
        <end position="523"/>
    </location>
</feature>
<dbReference type="InterPro" id="IPR003593">
    <property type="entry name" value="AAA+_ATPase"/>
</dbReference>
<feature type="region of interest" description="Disordered" evidence="2">
    <location>
        <begin position="683"/>
        <end position="712"/>
    </location>
</feature>
<dbReference type="Gene3D" id="3.40.50.300">
    <property type="entry name" value="P-loop containing nucleotide triphosphate hydrolases"/>
    <property type="match status" value="1"/>
</dbReference>
<dbReference type="SUPFAM" id="SSF48452">
    <property type="entry name" value="TPR-like"/>
    <property type="match status" value="1"/>
</dbReference>
<accession>A0ABU2MVJ5</accession>
<dbReference type="InterPro" id="IPR019734">
    <property type="entry name" value="TPR_rpt"/>
</dbReference>
<sequence>MTEQTVTDGSGSPVFLGRRDELAALRSDIQRAGLDTLAGRPADRGRVLLIAGRPGTGRTALAEEFAAELLAGGDYPDGLLRARLTDPGGEPVPVGRAARALLGELGAAAPPGAGDDELSDTLREALCDRRAVLLLDDVATADQLAELIPDGRHCLVLAIARGPLTKVPDVRPCTLGALDRVAAIRLLERGAGDVRITVDPGAGESLAESCGHLPAALLLASGWLAAHPEATVADAVRRMRTPPDDDEPGDKDAPGDAPHPGQDPPPDAADEPLRRAFRLAHSTLPAPVARMLRLLVLAPSGIVDAHAAAALAGCPMPAARARLAGLAEAGMLRPVPGRVAPGGPQYLVPGCLEPLLLALLRRHERPAEALLARARILERTVRLLRACQAVTEPHGSPARQWLAGLPGSLRFDSRPAAAGWLASREQSLMAAARVAVADGQLDTLARRLVAALSRALIAHRGADAAAPELYRLHELVLGVAERRGLARERAAALLNLGDLDARAGRLNAALERYREALETARREGDQADPLAVGRTLESIAGTYGELGDWQRAADWYGRAVALALSRGDLAAQARLHGRVGAALACTAQWGEALRAWRAAAATHRRVGDGRAHARAVAEIARVQEYAGRAEDSLRTGEEALRLAERTGDRRLQAALRLRLADCADRLGRGTAAAAHRAAAEHLLAHARPASPESSVTPEGNINETQPEPRQSD</sequence>
<dbReference type="SUPFAM" id="SSF52540">
    <property type="entry name" value="P-loop containing nucleoside triphosphate hydrolases"/>
    <property type="match status" value="1"/>
</dbReference>